<keyword evidence="6" id="KW-1185">Reference proteome</keyword>
<dbReference type="Gene3D" id="1.10.10.10">
    <property type="entry name" value="Winged helix-like DNA-binding domain superfamily/Winged helix DNA-binding domain"/>
    <property type="match status" value="1"/>
</dbReference>
<evidence type="ECO:0000256" key="3">
    <source>
        <dbReference type="ARBA" id="ARBA00023163"/>
    </source>
</evidence>
<evidence type="ECO:0000313" key="6">
    <source>
        <dbReference type="Proteomes" id="UP001162811"/>
    </source>
</evidence>
<organism evidence="5 6">
    <name type="scientific">Ralstonia soli</name>
    <dbReference type="NCBI Taxonomy" id="2953896"/>
    <lineage>
        <taxon>Bacteria</taxon>
        <taxon>Pseudomonadati</taxon>
        <taxon>Pseudomonadota</taxon>
        <taxon>Betaproteobacteria</taxon>
        <taxon>Burkholderiales</taxon>
        <taxon>Burkholderiaceae</taxon>
        <taxon>Ralstonia</taxon>
    </lineage>
</organism>
<dbReference type="InterPro" id="IPR036388">
    <property type="entry name" value="WH-like_DNA-bd_sf"/>
</dbReference>
<dbReference type="CDD" id="cd00090">
    <property type="entry name" value="HTH_ARSR"/>
    <property type="match status" value="1"/>
</dbReference>
<evidence type="ECO:0000313" key="5">
    <source>
        <dbReference type="EMBL" id="MCO5396872.1"/>
    </source>
</evidence>
<dbReference type="InterPro" id="IPR051011">
    <property type="entry name" value="Metal_resp_trans_reg"/>
</dbReference>
<evidence type="ECO:0000256" key="1">
    <source>
        <dbReference type="ARBA" id="ARBA00023015"/>
    </source>
</evidence>
<reference evidence="5" key="1">
    <citation type="submission" date="2022-06" db="EMBL/GenBank/DDBJ databases">
        <authorList>
            <person name="Lu C.-H."/>
        </authorList>
    </citation>
    <scope>NUCLEOTIDE SEQUENCE</scope>
    <source>
        <strain evidence="5">21MJYT02-11</strain>
    </source>
</reference>
<sequence>MSRFDIKSAAEILGALAHENRLRIFLLLADAGPDGISAGVISASSDLTPSSVTFHLKELSRTGLVKSRQQGRFVIYSATCEYIAPVLEFLHSKCTPLSADT</sequence>
<dbReference type="SUPFAM" id="SSF46785">
    <property type="entry name" value="Winged helix' DNA-binding domain"/>
    <property type="match status" value="1"/>
</dbReference>
<dbReference type="PANTHER" id="PTHR43132">
    <property type="entry name" value="ARSENICAL RESISTANCE OPERON REPRESSOR ARSR-RELATED"/>
    <property type="match status" value="1"/>
</dbReference>
<dbReference type="NCBIfam" id="NF033788">
    <property type="entry name" value="HTH_metalloreg"/>
    <property type="match status" value="1"/>
</dbReference>
<comment type="caution">
    <text evidence="5">The sequence shown here is derived from an EMBL/GenBank/DDBJ whole genome shotgun (WGS) entry which is preliminary data.</text>
</comment>
<protein>
    <submittedName>
        <fullName evidence="5">Metalloregulator ArsR/SmtB family transcription factor</fullName>
    </submittedName>
</protein>
<dbReference type="InterPro" id="IPR011991">
    <property type="entry name" value="ArsR-like_HTH"/>
</dbReference>
<evidence type="ECO:0000256" key="2">
    <source>
        <dbReference type="ARBA" id="ARBA00023125"/>
    </source>
</evidence>
<keyword evidence="2" id="KW-0238">DNA-binding</keyword>
<dbReference type="PANTHER" id="PTHR43132:SF2">
    <property type="entry name" value="ARSENICAL RESISTANCE OPERON REPRESSOR ARSR-RELATED"/>
    <property type="match status" value="1"/>
</dbReference>
<dbReference type="RefSeq" id="WP_252675992.1">
    <property type="nucleotide sequence ID" value="NZ_JAMXHT010000001.1"/>
</dbReference>
<keyword evidence="3" id="KW-0804">Transcription</keyword>
<evidence type="ECO:0000259" key="4">
    <source>
        <dbReference type="PROSITE" id="PS50987"/>
    </source>
</evidence>
<name>A0ABT1AFI0_9RALS</name>
<accession>A0ABT1AFI0</accession>
<dbReference type="PROSITE" id="PS50987">
    <property type="entry name" value="HTH_ARSR_2"/>
    <property type="match status" value="1"/>
</dbReference>
<dbReference type="InterPro" id="IPR001845">
    <property type="entry name" value="HTH_ArsR_DNA-bd_dom"/>
</dbReference>
<dbReference type="InterPro" id="IPR036390">
    <property type="entry name" value="WH_DNA-bd_sf"/>
</dbReference>
<keyword evidence="1" id="KW-0805">Transcription regulation</keyword>
<reference evidence="5" key="2">
    <citation type="journal article" date="2023" name="Front. Microbiol.">
        <title>Ralstonia chuxiongensis sp. nov., Ralstonia mojiangensis sp. nov., and Ralstonia soli sp. nov., isolated from tobacco fields, are three novel species in the family Burkholderiaceae.</title>
        <authorList>
            <person name="Lu C.H."/>
            <person name="Zhang Y.Y."/>
            <person name="Jiang N."/>
            <person name="Chen W."/>
            <person name="Shao X."/>
            <person name="Zhao Z.M."/>
            <person name="Lu W.L."/>
            <person name="Hu X."/>
            <person name="Xi Y.X."/>
            <person name="Zou S.Y."/>
            <person name="Wei Q.J."/>
            <person name="Lin Z.L."/>
            <person name="Gong L."/>
            <person name="Gai X.T."/>
            <person name="Zhang L.Q."/>
            <person name="Li J.Y."/>
            <person name="Jin Y."/>
            <person name="Xia Z.Y."/>
        </authorList>
    </citation>
    <scope>NUCLEOTIDE SEQUENCE</scope>
    <source>
        <strain evidence="5">21MJYT02-11</strain>
    </source>
</reference>
<dbReference type="Pfam" id="PF12840">
    <property type="entry name" value="HTH_20"/>
    <property type="match status" value="1"/>
</dbReference>
<dbReference type="SMART" id="SM00418">
    <property type="entry name" value="HTH_ARSR"/>
    <property type="match status" value="1"/>
</dbReference>
<dbReference type="PRINTS" id="PR00778">
    <property type="entry name" value="HTHARSR"/>
</dbReference>
<feature type="domain" description="HTH arsR-type" evidence="4">
    <location>
        <begin position="1"/>
        <end position="98"/>
    </location>
</feature>
<gene>
    <name evidence="5" type="ORF">NG900_01540</name>
</gene>
<proteinExistence type="predicted"/>
<dbReference type="EMBL" id="JAMXHT010000001">
    <property type="protein sequence ID" value="MCO5396872.1"/>
    <property type="molecule type" value="Genomic_DNA"/>
</dbReference>
<dbReference type="Proteomes" id="UP001162811">
    <property type="component" value="Unassembled WGS sequence"/>
</dbReference>